<dbReference type="InterPro" id="IPR001841">
    <property type="entry name" value="Znf_RING"/>
</dbReference>
<keyword evidence="6" id="KW-0862">Zinc</keyword>
<evidence type="ECO:0000256" key="3">
    <source>
        <dbReference type="ARBA" id="ARBA00012483"/>
    </source>
</evidence>
<dbReference type="PROSITE" id="PS50089">
    <property type="entry name" value="ZF_RING_2"/>
    <property type="match status" value="1"/>
</dbReference>
<dbReference type="KEGG" id="xla:734987"/>
<comment type="pathway">
    <text evidence="2">Protein modification; protein ubiquitination.</text>
</comment>
<feature type="region of interest" description="Disordered" evidence="9">
    <location>
        <begin position="289"/>
        <end position="323"/>
    </location>
</feature>
<gene>
    <name evidence="13 14" type="primary">znf598.L</name>
    <name evidence="11" type="synonym">MGC130885</name>
    <name evidence="14" type="synonym">znf598</name>
</gene>
<evidence type="ECO:0000256" key="7">
    <source>
        <dbReference type="ARBA" id="ARBA00035113"/>
    </source>
</evidence>
<reference evidence="13" key="3">
    <citation type="submission" date="2025-04" db="UniProtKB">
        <authorList>
            <consortium name="RefSeq"/>
        </authorList>
    </citation>
    <scope>IDENTIFICATION</scope>
</reference>
<dbReference type="EMBL" id="BC110733">
    <property type="protein sequence ID" value="AAI10734.1"/>
    <property type="molecule type" value="mRNA"/>
</dbReference>
<keyword evidence="12" id="KW-1185">Reference proteome</keyword>
<keyword evidence="4" id="KW-0479">Metal-binding</keyword>
<feature type="compositionally biased region" description="Pro residues" evidence="9">
    <location>
        <begin position="307"/>
        <end position="318"/>
    </location>
</feature>
<keyword evidence="5 8" id="KW-0863">Zinc-finger</keyword>
<dbReference type="GO" id="GO:0043022">
    <property type="term" value="F:ribosome binding"/>
    <property type="evidence" value="ECO:0000318"/>
    <property type="project" value="GO_Central"/>
</dbReference>
<evidence type="ECO:0000256" key="5">
    <source>
        <dbReference type="ARBA" id="ARBA00022771"/>
    </source>
</evidence>
<comment type="similarity">
    <text evidence="7">Belongs to the ZNF598/HEL2 family.</text>
</comment>
<dbReference type="CTD" id="734987"/>
<evidence type="ECO:0000259" key="10">
    <source>
        <dbReference type="PROSITE" id="PS50089"/>
    </source>
</evidence>
<dbReference type="Gene3D" id="3.30.40.10">
    <property type="entry name" value="Zinc/RING finger domain, C3HC4 (zinc finger)"/>
    <property type="match status" value="1"/>
</dbReference>
<dbReference type="RefSeq" id="NP_001089919.1">
    <property type="nucleotide sequence ID" value="NM_001096450.1"/>
</dbReference>
<dbReference type="GO" id="GO:0016567">
    <property type="term" value="P:protein ubiquitination"/>
    <property type="evidence" value="ECO:0000318"/>
    <property type="project" value="GO_Central"/>
</dbReference>
<dbReference type="InterPro" id="IPR013083">
    <property type="entry name" value="Znf_RING/FYVE/PHD"/>
</dbReference>
<dbReference type="InterPro" id="IPR013087">
    <property type="entry name" value="Znf_C2H2_type"/>
</dbReference>
<dbReference type="PANTHER" id="PTHR22938:SF0">
    <property type="entry name" value="E3 UBIQUITIN-PROTEIN LIGASE ZNF598"/>
    <property type="match status" value="1"/>
</dbReference>
<dbReference type="Pfam" id="PF25447">
    <property type="entry name" value="RING_ZNF598"/>
    <property type="match status" value="1"/>
</dbReference>
<dbReference type="Pfam" id="PF23230">
    <property type="entry name" value="zf-C2H2_13"/>
    <property type="match status" value="1"/>
</dbReference>
<evidence type="ECO:0000256" key="9">
    <source>
        <dbReference type="SAM" id="MobiDB-lite"/>
    </source>
</evidence>
<evidence type="ECO:0000313" key="13">
    <source>
        <dbReference type="RefSeq" id="NP_001089919.1"/>
    </source>
</evidence>
<dbReference type="PANTHER" id="PTHR22938">
    <property type="entry name" value="ZINC FINGER PROTEIN 598"/>
    <property type="match status" value="1"/>
</dbReference>
<accession>Q2TAT6</accession>
<proteinExistence type="evidence at transcript level"/>
<dbReference type="SMART" id="SM00355">
    <property type="entry name" value="ZnF_C2H2"/>
    <property type="match status" value="4"/>
</dbReference>
<dbReference type="AGR" id="Xenbase:XB-GENE-17329953"/>
<evidence type="ECO:0000313" key="14">
    <source>
        <dbReference type="Xenbase" id="XB-GENE-17329953"/>
    </source>
</evidence>
<comment type="catalytic activity">
    <reaction evidence="1">
        <text>S-ubiquitinyl-[E2 ubiquitin-conjugating enzyme]-L-cysteine + [acceptor protein]-L-lysine = [E2 ubiquitin-conjugating enzyme]-L-cysteine + N(6)-ubiquitinyl-[acceptor protein]-L-lysine.</text>
        <dbReference type="EC" id="2.3.2.27"/>
    </reaction>
</comment>
<dbReference type="InterPro" id="IPR041888">
    <property type="entry name" value="RING-HC_ZNF598/HEL2"/>
</dbReference>
<dbReference type="Xenbase" id="XB-GENE-17329953">
    <property type="gene designation" value="znf598.L"/>
</dbReference>
<dbReference type="CDD" id="cd16615">
    <property type="entry name" value="RING-HC_ZNF598"/>
    <property type="match status" value="1"/>
</dbReference>
<dbReference type="GeneID" id="734987"/>
<organism evidence="11">
    <name type="scientific">Xenopus laevis</name>
    <name type="common">African clawed frog</name>
    <dbReference type="NCBI Taxonomy" id="8355"/>
    <lineage>
        <taxon>Eukaryota</taxon>
        <taxon>Metazoa</taxon>
        <taxon>Chordata</taxon>
        <taxon>Craniata</taxon>
        <taxon>Vertebrata</taxon>
        <taxon>Euteleostomi</taxon>
        <taxon>Amphibia</taxon>
        <taxon>Batrachia</taxon>
        <taxon>Anura</taxon>
        <taxon>Pipoidea</taxon>
        <taxon>Pipidae</taxon>
        <taxon>Xenopodinae</taxon>
        <taxon>Xenopus</taxon>
        <taxon>Xenopus</taxon>
    </lineage>
</organism>
<reference evidence="13" key="1">
    <citation type="journal article" date="2002" name="Dev. Dyn.">
        <title>Genetic and genomic tools for Xenopus research: The NIH Xenopus initiative.</title>
        <authorList>
            <person name="Klein S.L."/>
            <person name="Strausberg R.L."/>
            <person name="Wagner L."/>
            <person name="Pontius J."/>
            <person name="Clifton S.W."/>
            <person name="Richardson P."/>
        </authorList>
    </citation>
    <scope>NUCLEOTIDE SEQUENCE</scope>
</reference>
<evidence type="ECO:0000256" key="1">
    <source>
        <dbReference type="ARBA" id="ARBA00000900"/>
    </source>
</evidence>
<dbReference type="InterPro" id="IPR044288">
    <property type="entry name" value="ZNF598/HEL2"/>
</dbReference>
<dbReference type="GO" id="GO:0072344">
    <property type="term" value="P:rescue of stalled ribosome"/>
    <property type="evidence" value="ECO:0000318"/>
    <property type="project" value="GO_Central"/>
</dbReference>
<evidence type="ECO:0000256" key="6">
    <source>
        <dbReference type="ARBA" id="ARBA00022833"/>
    </source>
</evidence>
<name>Q2TAT6_XENLA</name>
<evidence type="ECO:0000256" key="2">
    <source>
        <dbReference type="ARBA" id="ARBA00004906"/>
    </source>
</evidence>
<dbReference type="Bgee" id="734987">
    <property type="expression patterns" value="Expressed in liver and 19 other cell types or tissues"/>
</dbReference>
<dbReference type="GO" id="GO:0061630">
    <property type="term" value="F:ubiquitin protein ligase activity"/>
    <property type="evidence" value="ECO:0000318"/>
    <property type="project" value="GO_Central"/>
</dbReference>
<evidence type="ECO:0000313" key="11">
    <source>
        <dbReference type="EMBL" id="AAI10734.1"/>
    </source>
</evidence>
<dbReference type="SUPFAM" id="SSF57850">
    <property type="entry name" value="RING/U-box"/>
    <property type="match status" value="1"/>
</dbReference>
<sequence>MASKAVDSERSCVLCCQYLDIYAVGKCDHPVCYRCSTKMRVLCEQKYCAVCREELDKVVFVNKPAPFTSLPLQQMQYEKKHDIYFEDGKLIAQFRKLLQHECTLCPSMRPFHAFAELEQHMRKHHELFCCKLCVRHLKNFTYERTWYARRDLARHRIRGDPEDTSHRGHPLCKFCDERYLDNDELLKHLRRDHYFCHFCDSEGAQEYYSEYSFLREHFRQSHFLCEEGQCNTEQFTHAFPSEIDYKAHKTACHSKNRAEARQNRQIDIQFSYAPRHNRRAEGTSAECIQDNPADDAAAPDQAATAAAPPPDQTAPPPDQALSDVGTQTANAFYDHTELLITLVHQVNAMRQELQEVRDLVHSLQRDSTPPRPL</sequence>
<reference evidence="11" key="2">
    <citation type="submission" date="2005-12" db="EMBL/GenBank/DDBJ databases">
        <authorList>
            <consortium name="NIH - Xenopus Gene Collection (XGC) project"/>
        </authorList>
    </citation>
    <scope>NUCLEOTIDE SEQUENCE [LARGE SCALE MRNA]</scope>
    <source>
        <tissue evidence="11">Testis</tissue>
    </source>
</reference>
<dbReference type="GO" id="GO:0008270">
    <property type="term" value="F:zinc ion binding"/>
    <property type="evidence" value="ECO:0007669"/>
    <property type="project" value="UniProtKB-KW"/>
</dbReference>
<feature type="domain" description="RING-type" evidence="10">
    <location>
        <begin position="12"/>
        <end position="52"/>
    </location>
</feature>
<evidence type="ECO:0000256" key="4">
    <source>
        <dbReference type="ARBA" id="ARBA00022723"/>
    </source>
</evidence>
<evidence type="ECO:0000256" key="8">
    <source>
        <dbReference type="PROSITE-ProRule" id="PRU00175"/>
    </source>
</evidence>
<dbReference type="AlphaFoldDB" id="Q2TAT6"/>
<dbReference type="Proteomes" id="UP000186698">
    <property type="component" value="Chromosome 9_10L"/>
</dbReference>
<evidence type="ECO:0000313" key="12">
    <source>
        <dbReference type="Proteomes" id="UP000186698"/>
    </source>
</evidence>
<feature type="compositionally biased region" description="Low complexity" evidence="9">
    <location>
        <begin position="294"/>
        <end position="306"/>
    </location>
</feature>
<dbReference type="EC" id="2.3.2.27" evidence="3"/>
<dbReference type="OrthoDB" id="3838338at2759"/>
<protein>
    <recommendedName>
        <fullName evidence="3">RING-type E3 ubiquitin transferase</fullName>
        <ecNumber evidence="3">2.3.2.27</ecNumber>
    </recommendedName>
</protein>
<dbReference type="PROSITE" id="PS00028">
    <property type="entry name" value="ZINC_FINGER_C2H2_1"/>
    <property type="match status" value="1"/>
</dbReference>
<dbReference type="InterPro" id="IPR056437">
    <property type="entry name" value="Znf-C2H2_ZNF598/HEL2"/>
</dbReference>
<dbReference type="DNASU" id="734987"/>